<dbReference type="PANTHER" id="PTHR10098:SF108">
    <property type="entry name" value="TETRATRICOPEPTIDE REPEAT PROTEIN 28"/>
    <property type="match status" value="1"/>
</dbReference>
<name>A0ABN8MGE2_9CNID</name>
<comment type="caution">
    <text evidence="2">The sequence shown here is derived from an EMBL/GenBank/DDBJ whole genome shotgun (WGS) entry which is preliminary data.</text>
</comment>
<gene>
    <name evidence="2" type="ORF">PEVE_00034448</name>
</gene>
<feature type="domain" description="CHAT" evidence="1">
    <location>
        <begin position="143"/>
        <end position="252"/>
    </location>
</feature>
<feature type="non-terminal residue" evidence="2">
    <location>
        <position position="332"/>
    </location>
</feature>
<feature type="domain" description="CHAT" evidence="1">
    <location>
        <begin position="257"/>
        <end position="332"/>
    </location>
</feature>
<organism evidence="2 3">
    <name type="scientific">Porites evermanni</name>
    <dbReference type="NCBI Taxonomy" id="104178"/>
    <lineage>
        <taxon>Eukaryota</taxon>
        <taxon>Metazoa</taxon>
        <taxon>Cnidaria</taxon>
        <taxon>Anthozoa</taxon>
        <taxon>Hexacorallia</taxon>
        <taxon>Scleractinia</taxon>
        <taxon>Fungiina</taxon>
        <taxon>Poritidae</taxon>
        <taxon>Porites</taxon>
    </lineage>
</organism>
<accession>A0ABN8MGE2</accession>
<sequence length="332" mass="36373">MLQRNDEALYAAERGRAQALLDTLKVTYGLTSLSPRSIESEEEVRNISRKTTASTVFLALNKNILSMWVLRKEGNHIFGQLMLQETGKEHEDSFSPVLDIVLKTIGAGVGIRCENRSMDKLSTTTSTTRDEHQASEASQETTACLQQLYDAVIGPIENLLDGDELIVVPDGALSKAPWAALSETLRIRSVPSLTSLKVITDSPSEYHSKSGALLVGDPCLKKITDKWGNPIYKQLEYAKMEVEMIGGILKTHGRPETGEIVLAPDPRCESHTPKEEDCIMKMSDIQALRARLVVLSCCHSGQGEVSSEDVVGMARAFLFAGARSVLATLWAI</sequence>
<dbReference type="PANTHER" id="PTHR10098">
    <property type="entry name" value="RAPSYN-RELATED"/>
    <property type="match status" value="1"/>
</dbReference>
<proteinExistence type="predicted"/>
<evidence type="ECO:0000313" key="2">
    <source>
        <dbReference type="EMBL" id="CAH3028579.1"/>
    </source>
</evidence>
<dbReference type="Pfam" id="PF12770">
    <property type="entry name" value="CHAT"/>
    <property type="match status" value="2"/>
</dbReference>
<evidence type="ECO:0000259" key="1">
    <source>
        <dbReference type="Pfam" id="PF12770"/>
    </source>
</evidence>
<dbReference type="Proteomes" id="UP001159427">
    <property type="component" value="Unassembled WGS sequence"/>
</dbReference>
<keyword evidence="3" id="KW-1185">Reference proteome</keyword>
<reference evidence="2 3" key="1">
    <citation type="submission" date="2022-05" db="EMBL/GenBank/DDBJ databases">
        <authorList>
            <consortium name="Genoscope - CEA"/>
            <person name="William W."/>
        </authorList>
    </citation>
    <scope>NUCLEOTIDE SEQUENCE [LARGE SCALE GENOMIC DNA]</scope>
</reference>
<dbReference type="InterPro" id="IPR024983">
    <property type="entry name" value="CHAT_dom"/>
</dbReference>
<dbReference type="EMBL" id="CALNXI010000522">
    <property type="protein sequence ID" value="CAH3028579.1"/>
    <property type="molecule type" value="Genomic_DNA"/>
</dbReference>
<protein>
    <recommendedName>
        <fullName evidence="1">CHAT domain-containing protein</fullName>
    </recommendedName>
</protein>
<evidence type="ECO:0000313" key="3">
    <source>
        <dbReference type="Proteomes" id="UP001159427"/>
    </source>
</evidence>